<name>A0ABX9I8Y2_9ACTN</name>
<dbReference type="EMBL" id="PCZS01000002">
    <property type="protein sequence ID" value="REB69127.1"/>
    <property type="molecule type" value="Genomic_DNA"/>
</dbReference>
<dbReference type="Proteomes" id="UP000256324">
    <property type="component" value="Unassembled WGS sequence"/>
</dbReference>
<dbReference type="PANTHER" id="PTHR34308">
    <property type="entry name" value="COBALAMIN BIOSYNTHESIS PROTEIN CBIB"/>
    <property type="match status" value="1"/>
</dbReference>
<evidence type="ECO:0000256" key="3">
    <source>
        <dbReference type="ARBA" id="ARBA00006263"/>
    </source>
</evidence>
<comment type="subcellular location">
    <subcellularLocation>
        <location evidence="1 9">Cell membrane</location>
        <topology evidence="1 9">Multi-pass membrane protein</topology>
    </subcellularLocation>
</comment>
<reference evidence="10 11" key="1">
    <citation type="submission" date="2017-09" db="EMBL/GenBank/DDBJ databases">
        <authorList>
            <person name="Bumgarner R.E."/>
        </authorList>
    </citation>
    <scope>NUCLEOTIDE SEQUENCE [LARGE SCALE GENOMIC DNA]</scope>
    <source>
        <strain evidence="10 11">T34998</strain>
    </source>
</reference>
<keyword evidence="8 9" id="KW-0472">Membrane</keyword>
<comment type="caution">
    <text evidence="10">The sequence shown here is derived from an EMBL/GenBank/DDBJ whole genome shotgun (WGS) entry which is preliminary data.</text>
</comment>
<accession>A0ABX9I8Y2</accession>
<protein>
    <recommendedName>
        <fullName evidence="9">Cobalamin biosynthesis protein CobD</fullName>
    </recommendedName>
</protein>
<comment type="similarity">
    <text evidence="3 9">Belongs to the CobD/CbiB family.</text>
</comment>
<dbReference type="HAMAP" id="MF_00024">
    <property type="entry name" value="CobD_CbiB"/>
    <property type="match status" value="1"/>
</dbReference>
<dbReference type="RefSeq" id="WP_115938759.1">
    <property type="nucleotide sequence ID" value="NZ_PCZS01000002.1"/>
</dbReference>
<keyword evidence="4 9" id="KW-1003">Cell membrane</keyword>
<comment type="function">
    <text evidence="9">Converts cobyric acid to cobinamide by the addition of aminopropanol on the F carboxylic group.</text>
</comment>
<evidence type="ECO:0000256" key="9">
    <source>
        <dbReference type="HAMAP-Rule" id="MF_00024"/>
    </source>
</evidence>
<evidence type="ECO:0000256" key="2">
    <source>
        <dbReference type="ARBA" id="ARBA00004953"/>
    </source>
</evidence>
<keyword evidence="7 9" id="KW-1133">Transmembrane helix</keyword>
<keyword evidence="11" id="KW-1185">Reference proteome</keyword>
<keyword evidence="6 9" id="KW-0812">Transmembrane</keyword>
<evidence type="ECO:0000256" key="4">
    <source>
        <dbReference type="ARBA" id="ARBA00022475"/>
    </source>
</evidence>
<evidence type="ECO:0000256" key="5">
    <source>
        <dbReference type="ARBA" id="ARBA00022573"/>
    </source>
</evidence>
<dbReference type="PANTHER" id="PTHR34308:SF1">
    <property type="entry name" value="COBALAMIN BIOSYNTHESIS PROTEIN CBIB"/>
    <property type="match status" value="1"/>
</dbReference>
<sequence length="349" mass="36668">MSITPRRHVAVGLLCRAAGLGLGIVADRIVPDPQSHHPVAIFGTAAAQLEKTMYADSVRRGALFTATCLTPLAVIGGTVDRLTRNRPALRIATTALATWAAVGSASLAREGRTMAGHLANDDLVAARKRLPHLCGRDPDVLDAPEIARGAVESMAENASDAAVASLWWGAVAGLPGLLVHRGANTLDAMIGHHNDRYEHFGKVAAYLDDVVNWVPARLTGALAAACSATVGGDRKTTWRVVRAEHSHHPSPNGGWCESAWAAALGVQLGGRNVYYGNRVEFRPLLGSGPRPDADKTADAARLVTTVTTAATWCAVAGLASVAHVLFYGGLIPRGLRPCCKGRRSQGDSQ</sequence>
<evidence type="ECO:0000256" key="6">
    <source>
        <dbReference type="ARBA" id="ARBA00022692"/>
    </source>
</evidence>
<evidence type="ECO:0000313" key="11">
    <source>
        <dbReference type="Proteomes" id="UP000256324"/>
    </source>
</evidence>
<evidence type="ECO:0000256" key="8">
    <source>
        <dbReference type="ARBA" id="ARBA00023136"/>
    </source>
</evidence>
<dbReference type="Pfam" id="PF03186">
    <property type="entry name" value="CobD_Cbib"/>
    <property type="match status" value="1"/>
</dbReference>
<dbReference type="InterPro" id="IPR004485">
    <property type="entry name" value="Cobalamin_biosynth_CobD/CbiB"/>
</dbReference>
<evidence type="ECO:0000256" key="1">
    <source>
        <dbReference type="ARBA" id="ARBA00004651"/>
    </source>
</evidence>
<keyword evidence="5 9" id="KW-0169">Cobalamin biosynthesis</keyword>
<evidence type="ECO:0000256" key="7">
    <source>
        <dbReference type="ARBA" id="ARBA00022989"/>
    </source>
</evidence>
<gene>
    <name evidence="9" type="primary">cobD</name>
    <name evidence="10" type="ORF">CP880_06580</name>
</gene>
<dbReference type="NCBIfam" id="TIGR00380">
    <property type="entry name" value="cobal_cbiB"/>
    <property type="match status" value="1"/>
</dbReference>
<comment type="pathway">
    <text evidence="2 9">Cofactor biosynthesis; adenosylcobalamin biosynthesis.</text>
</comment>
<dbReference type="NCBIfam" id="NF002276">
    <property type="entry name" value="PRK01209.1-4"/>
    <property type="match status" value="1"/>
</dbReference>
<evidence type="ECO:0000313" key="10">
    <source>
        <dbReference type="EMBL" id="REB69127.1"/>
    </source>
</evidence>
<organism evidence="10 11">
    <name type="scientific">Cutibacterium namnetense</name>
    <dbReference type="NCBI Taxonomy" id="1574624"/>
    <lineage>
        <taxon>Bacteria</taxon>
        <taxon>Bacillati</taxon>
        <taxon>Actinomycetota</taxon>
        <taxon>Actinomycetes</taxon>
        <taxon>Propionibacteriales</taxon>
        <taxon>Propionibacteriaceae</taxon>
        <taxon>Cutibacterium</taxon>
    </lineage>
</organism>
<proteinExistence type="inferred from homology"/>